<gene>
    <name evidence="1" type="ORF">UFOVP16_14</name>
</gene>
<accession>A0A6J5KL19</accession>
<evidence type="ECO:0000313" key="1">
    <source>
        <dbReference type="EMBL" id="CAB4121846.1"/>
    </source>
</evidence>
<organism evidence="1">
    <name type="scientific">uncultured Caudovirales phage</name>
    <dbReference type="NCBI Taxonomy" id="2100421"/>
    <lineage>
        <taxon>Viruses</taxon>
        <taxon>Duplodnaviria</taxon>
        <taxon>Heunggongvirae</taxon>
        <taxon>Uroviricota</taxon>
        <taxon>Caudoviricetes</taxon>
        <taxon>Peduoviridae</taxon>
        <taxon>Maltschvirus</taxon>
        <taxon>Maltschvirus maltsch</taxon>
    </lineage>
</organism>
<sequence>MIYETVKEAADANGVTINGVYCALHRGNLDGLGLGKTKPTPVTLAGVTFRSMNAASVALGFSRARLREMLLHGGAKARERVHATARDYAATLGNNPQIRGEE</sequence>
<name>A0A6J5KL19_9CAUD</name>
<dbReference type="EMBL" id="LR796155">
    <property type="protein sequence ID" value="CAB4121846.1"/>
    <property type="molecule type" value="Genomic_DNA"/>
</dbReference>
<proteinExistence type="predicted"/>
<reference evidence="1" key="1">
    <citation type="submission" date="2020-04" db="EMBL/GenBank/DDBJ databases">
        <authorList>
            <person name="Chiriac C."/>
            <person name="Salcher M."/>
            <person name="Ghai R."/>
            <person name="Kavagutti S V."/>
        </authorList>
    </citation>
    <scope>NUCLEOTIDE SEQUENCE</scope>
</reference>
<protein>
    <submittedName>
        <fullName evidence="1">Uncharacterized protein</fullName>
    </submittedName>
</protein>